<dbReference type="AlphaFoldDB" id="A0A6S7GCA2"/>
<dbReference type="InterPro" id="IPR051495">
    <property type="entry name" value="Epithelial_Barrier/Signaling"/>
</dbReference>
<feature type="domain" description="NIDO" evidence="2">
    <location>
        <begin position="92"/>
        <end position="258"/>
    </location>
</feature>
<gene>
    <name evidence="3" type="ORF">PACLA_8A081770</name>
</gene>
<dbReference type="PANTHER" id="PTHR13802">
    <property type="entry name" value="MUCIN 4-RELATED"/>
    <property type="match status" value="1"/>
</dbReference>
<dbReference type="GO" id="GO:0007160">
    <property type="term" value="P:cell-matrix adhesion"/>
    <property type="evidence" value="ECO:0007669"/>
    <property type="project" value="InterPro"/>
</dbReference>
<dbReference type="Pfam" id="PF06119">
    <property type="entry name" value="NIDO"/>
    <property type="match status" value="1"/>
</dbReference>
<comment type="caution">
    <text evidence="3">The sequence shown here is derived from an EMBL/GenBank/DDBJ whole genome shotgun (WGS) entry which is preliminary data.</text>
</comment>
<dbReference type="PANTHER" id="PTHR13802:SF52">
    <property type="entry name" value="MUCIN-4"/>
    <property type="match status" value="1"/>
</dbReference>
<sequence>MKTSRTLIAVLTLLVSLVSYVSGQNGEFEGSAESNLGNDRLIDYTSDSELNFQVVEGSGTGIGTVRRKTADCVLLNLPSIGFNFKGKDFTRAYVCANGLVKFESRTYEVNPRNFGTYRGQTSDSACLAPYWSFVNLDYFQSGQSKVFYRKYEDSNNDFRSVFTKARDFGRTILGESGYNPFWVTIITWVDLRPKQPGDVTYGGKNTFQLFLANGANNDAFAVYIYKDIDWSIGVIRNQYPNFADSSDLPVVGFHSGQANDENPYDNFAK</sequence>
<evidence type="ECO:0000313" key="3">
    <source>
        <dbReference type="EMBL" id="CAB3982990.1"/>
    </source>
</evidence>
<keyword evidence="4" id="KW-1185">Reference proteome</keyword>
<evidence type="ECO:0000313" key="4">
    <source>
        <dbReference type="Proteomes" id="UP001152795"/>
    </source>
</evidence>
<dbReference type="InterPro" id="IPR003886">
    <property type="entry name" value="NIDO_dom"/>
</dbReference>
<organism evidence="3 4">
    <name type="scientific">Paramuricea clavata</name>
    <name type="common">Red gorgonian</name>
    <name type="synonym">Violescent sea-whip</name>
    <dbReference type="NCBI Taxonomy" id="317549"/>
    <lineage>
        <taxon>Eukaryota</taxon>
        <taxon>Metazoa</taxon>
        <taxon>Cnidaria</taxon>
        <taxon>Anthozoa</taxon>
        <taxon>Octocorallia</taxon>
        <taxon>Malacalcyonacea</taxon>
        <taxon>Plexauridae</taxon>
        <taxon>Paramuricea</taxon>
    </lineage>
</organism>
<protein>
    <recommendedName>
        <fullName evidence="2">NIDO domain-containing protein</fullName>
    </recommendedName>
</protein>
<keyword evidence="1" id="KW-1015">Disulfide bond</keyword>
<evidence type="ECO:0000259" key="2">
    <source>
        <dbReference type="Pfam" id="PF06119"/>
    </source>
</evidence>
<dbReference type="EMBL" id="CACRXK020000562">
    <property type="protein sequence ID" value="CAB3982990.1"/>
    <property type="molecule type" value="Genomic_DNA"/>
</dbReference>
<accession>A0A6S7GCA2</accession>
<name>A0A6S7GCA2_PARCT</name>
<dbReference type="Proteomes" id="UP001152795">
    <property type="component" value="Unassembled WGS sequence"/>
</dbReference>
<proteinExistence type="predicted"/>
<reference evidence="3" key="1">
    <citation type="submission" date="2020-04" db="EMBL/GenBank/DDBJ databases">
        <authorList>
            <person name="Alioto T."/>
            <person name="Alioto T."/>
            <person name="Gomez Garrido J."/>
        </authorList>
    </citation>
    <scope>NUCLEOTIDE SEQUENCE</scope>
    <source>
        <strain evidence="3">A484AB</strain>
    </source>
</reference>
<evidence type="ECO:0000256" key="1">
    <source>
        <dbReference type="ARBA" id="ARBA00023157"/>
    </source>
</evidence>